<dbReference type="OrthoDB" id="9801955at2"/>
<dbReference type="STRING" id="1685382.AVJ23_06975"/>
<dbReference type="CDD" id="cd07984">
    <property type="entry name" value="LPLAT_LABLAT-like"/>
    <property type="match status" value="1"/>
</dbReference>
<evidence type="ECO:0000256" key="6">
    <source>
        <dbReference type="ARBA" id="ARBA00023315"/>
    </source>
</evidence>
<comment type="caution">
    <text evidence="7">The sequence shown here is derived from an EMBL/GenBank/DDBJ whole genome shotgun (WGS) entry which is preliminary data.</text>
</comment>
<organism evidence="7 8">
    <name type="scientific">Pseudoponticoccus marisrubri</name>
    <dbReference type="NCBI Taxonomy" id="1685382"/>
    <lineage>
        <taxon>Bacteria</taxon>
        <taxon>Pseudomonadati</taxon>
        <taxon>Pseudomonadota</taxon>
        <taxon>Alphaproteobacteria</taxon>
        <taxon>Rhodobacterales</taxon>
        <taxon>Roseobacteraceae</taxon>
        <taxon>Pseudoponticoccus</taxon>
    </lineage>
</organism>
<keyword evidence="4 7" id="KW-0808">Transferase</keyword>
<evidence type="ECO:0000256" key="4">
    <source>
        <dbReference type="ARBA" id="ARBA00022679"/>
    </source>
</evidence>
<keyword evidence="8" id="KW-1185">Reference proteome</keyword>
<keyword evidence="2" id="KW-1003">Cell membrane</keyword>
<dbReference type="PANTHER" id="PTHR30606">
    <property type="entry name" value="LIPID A BIOSYNTHESIS LAUROYL ACYLTRANSFERASE"/>
    <property type="match status" value="1"/>
</dbReference>
<dbReference type="AlphaFoldDB" id="A0A0W7WLQ8"/>
<protein>
    <submittedName>
        <fullName evidence="7">Lauroyl acyltransferase</fullName>
    </submittedName>
</protein>
<dbReference type="GO" id="GO:0016746">
    <property type="term" value="F:acyltransferase activity"/>
    <property type="evidence" value="ECO:0007669"/>
    <property type="project" value="UniProtKB-KW"/>
</dbReference>
<keyword evidence="5" id="KW-0472">Membrane</keyword>
<gene>
    <name evidence="7" type="ORF">AVJ23_06975</name>
</gene>
<proteinExistence type="predicted"/>
<dbReference type="GO" id="GO:0009247">
    <property type="term" value="P:glycolipid biosynthetic process"/>
    <property type="evidence" value="ECO:0007669"/>
    <property type="project" value="UniProtKB-ARBA"/>
</dbReference>
<dbReference type="Pfam" id="PF03279">
    <property type="entry name" value="Lip_A_acyltrans"/>
    <property type="match status" value="1"/>
</dbReference>
<evidence type="ECO:0000256" key="5">
    <source>
        <dbReference type="ARBA" id="ARBA00023136"/>
    </source>
</evidence>
<accession>A0A0W7WLQ8</accession>
<name>A0A0W7WLQ8_9RHOB</name>
<reference evidence="7" key="1">
    <citation type="submission" date="2015-12" db="EMBL/GenBank/DDBJ databases">
        <authorList>
            <person name="Shamseldin A."/>
            <person name="Moawad H."/>
            <person name="Abd El-Rahim W.M."/>
            <person name="Sadowsky M.J."/>
        </authorList>
    </citation>
    <scope>NUCLEOTIDE SEQUENCE [LARGE SCALE GENOMIC DNA]</scope>
    <source>
        <strain evidence="7">SJ5A-1</strain>
    </source>
</reference>
<dbReference type="PANTHER" id="PTHR30606:SF10">
    <property type="entry name" value="PHOSPHATIDYLINOSITOL MANNOSIDE ACYLTRANSFERASE"/>
    <property type="match status" value="1"/>
</dbReference>
<evidence type="ECO:0000256" key="3">
    <source>
        <dbReference type="ARBA" id="ARBA00022519"/>
    </source>
</evidence>
<dbReference type="InterPro" id="IPR004960">
    <property type="entry name" value="LipA_acyltrans"/>
</dbReference>
<dbReference type="RefSeq" id="WP_058861444.1">
    <property type="nucleotide sequence ID" value="NZ_LPXO01000003.1"/>
</dbReference>
<keyword evidence="6 7" id="KW-0012">Acyltransferase</keyword>
<dbReference type="EMBL" id="LPXO01000003">
    <property type="protein sequence ID" value="KUF11499.1"/>
    <property type="molecule type" value="Genomic_DNA"/>
</dbReference>
<evidence type="ECO:0000313" key="7">
    <source>
        <dbReference type="EMBL" id="KUF11499.1"/>
    </source>
</evidence>
<keyword evidence="3" id="KW-0997">Cell inner membrane</keyword>
<comment type="subcellular location">
    <subcellularLocation>
        <location evidence="1">Cell inner membrane</location>
    </subcellularLocation>
</comment>
<evidence type="ECO:0000256" key="1">
    <source>
        <dbReference type="ARBA" id="ARBA00004533"/>
    </source>
</evidence>
<evidence type="ECO:0000313" key="8">
    <source>
        <dbReference type="Proteomes" id="UP000054396"/>
    </source>
</evidence>
<dbReference type="Proteomes" id="UP000054396">
    <property type="component" value="Unassembled WGS sequence"/>
</dbReference>
<sequence>MSTDRKSSDTDRPHGGWRDWLADLGLRGFVATMRLLPVRTRLRLTSWLFRRVFAPALGYHARVAGNLDHVWPGTPDDEKRRIAEAAIDNLARALIENYDPQEMLARGAAYPVGGPGLAAFEAARAEGRPVVLLSGHYGSPVCARCALVARGYEVGGLLRAMSNPYSNARYVQNYRDVGEPVFVQGPGGLKALLRHVRGGGVLAMLFDVFDSSGVPIDFLGQPAPTVTSPADIALKTGALLIPYFGIRRADRYGFDVVLEEPIAHGDPVEMMREATLRLEARIEADPGQWMWTHRRWKPKRQKKRQRKRAAATM</sequence>
<evidence type="ECO:0000256" key="2">
    <source>
        <dbReference type="ARBA" id="ARBA00022475"/>
    </source>
</evidence>
<dbReference type="GO" id="GO:0005886">
    <property type="term" value="C:plasma membrane"/>
    <property type="evidence" value="ECO:0007669"/>
    <property type="project" value="UniProtKB-SubCell"/>
</dbReference>